<keyword evidence="2" id="KW-1185">Reference proteome</keyword>
<evidence type="ECO:0000313" key="2">
    <source>
        <dbReference type="Proteomes" id="UP000550707"/>
    </source>
</evidence>
<evidence type="ECO:0000313" key="1">
    <source>
        <dbReference type="EMBL" id="KAF6482532.1"/>
    </source>
</evidence>
<dbReference type="Proteomes" id="UP000550707">
    <property type="component" value="Unassembled WGS sequence"/>
</dbReference>
<organism evidence="1 2">
    <name type="scientific">Molossus molossus</name>
    <name type="common">Pallas' mastiff bat</name>
    <name type="synonym">Vespertilio molossus</name>
    <dbReference type="NCBI Taxonomy" id="27622"/>
    <lineage>
        <taxon>Eukaryota</taxon>
        <taxon>Metazoa</taxon>
        <taxon>Chordata</taxon>
        <taxon>Craniata</taxon>
        <taxon>Vertebrata</taxon>
        <taxon>Euteleostomi</taxon>
        <taxon>Mammalia</taxon>
        <taxon>Eutheria</taxon>
        <taxon>Laurasiatheria</taxon>
        <taxon>Chiroptera</taxon>
        <taxon>Yangochiroptera</taxon>
        <taxon>Molossidae</taxon>
        <taxon>Molossus</taxon>
    </lineage>
</organism>
<dbReference type="AlphaFoldDB" id="A0A7J8IF08"/>
<protein>
    <submittedName>
        <fullName evidence="1">Transformation/transcription domain associated protein</fullName>
    </submittedName>
</protein>
<name>A0A7J8IF08_MOLMO</name>
<proteinExistence type="predicted"/>
<gene>
    <name evidence="1" type="ORF">HJG59_018856</name>
</gene>
<sequence length="54" mass="6247">MAFVATQGATVVDQTTLMKKYLQFVAALTDVNTRELIFFVIKKWINVNHLSRFK</sequence>
<accession>A0A7J8IF08</accession>
<comment type="caution">
    <text evidence="1">The sequence shown here is derived from an EMBL/GenBank/DDBJ whole genome shotgun (WGS) entry which is preliminary data.</text>
</comment>
<reference evidence="1 2" key="1">
    <citation type="journal article" date="2020" name="Nature">
        <title>Six reference-quality genomes reveal evolution of bat adaptations.</title>
        <authorList>
            <person name="Jebb D."/>
            <person name="Huang Z."/>
            <person name="Pippel M."/>
            <person name="Hughes G.M."/>
            <person name="Lavrichenko K."/>
            <person name="Devanna P."/>
            <person name="Winkler S."/>
            <person name="Jermiin L.S."/>
            <person name="Skirmuntt E.C."/>
            <person name="Katzourakis A."/>
            <person name="Burkitt-Gray L."/>
            <person name="Ray D.A."/>
            <person name="Sullivan K.A.M."/>
            <person name="Roscito J.G."/>
            <person name="Kirilenko B.M."/>
            <person name="Davalos L.M."/>
            <person name="Corthals A.P."/>
            <person name="Power M.L."/>
            <person name="Jones G."/>
            <person name="Ransome R.D."/>
            <person name="Dechmann D.K.N."/>
            <person name="Locatelli A.G."/>
            <person name="Puechmaille S.J."/>
            <person name="Fedrigo O."/>
            <person name="Jarvis E.D."/>
            <person name="Hiller M."/>
            <person name="Vernes S.C."/>
            <person name="Myers E.W."/>
            <person name="Teeling E.C."/>
        </authorList>
    </citation>
    <scope>NUCLEOTIDE SEQUENCE [LARGE SCALE GENOMIC DNA]</scope>
    <source>
        <strain evidence="1">MMolMol1</strain>
        <tissue evidence="1">Muscle</tissue>
    </source>
</reference>
<dbReference type="EMBL" id="JACASF010000004">
    <property type="protein sequence ID" value="KAF6482532.1"/>
    <property type="molecule type" value="Genomic_DNA"/>
</dbReference>